<feature type="transmembrane region" description="Helical" evidence="1">
    <location>
        <begin position="244"/>
        <end position="265"/>
    </location>
</feature>
<dbReference type="InterPro" id="IPR050879">
    <property type="entry name" value="Acyltransferase_3"/>
</dbReference>
<dbReference type="Pfam" id="PF01757">
    <property type="entry name" value="Acyl_transf_3"/>
    <property type="match status" value="1"/>
</dbReference>
<dbReference type="GO" id="GO:0016020">
    <property type="term" value="C:membrane"/>
    <property type="evidence" value="ECO:0007669"/>
    <property type="project" value="TreeGrafter"/>
</dbReference>
<dbReference type="RefSeq" id="WP_179547018.1">
    <property type="nucleotide sequence ID" value="NZ_BSEW01000001.1"/>
</dbReference>
<dbReference type="GO" id="GO:0000271">
    <property type="term" value="P:polysaccharide biosynthetic process"/>
    <property type="evidence" value="ECO:0007669"/>
    <property type="project" value="TreeGrafter"/>
</dbReference>
<evidence type="ECO:0000256" key="1">
    <source>
        <dbReference type="SAM" id="Phobius"/>
    </source>
</evidence>
<dbReference type="Proteomes" id="UP000549913">
    <property type="component" value="Unassembled WGS sequence"/>
</dbReference>
<feature type="transmembrane region" description="Helical" evidence="1">
    <location>
        <begin position="21"/>
        <end position="39"/>
    </location>
</feature>
<dbReference type="InterPro" id="IPR002656">
    <property type="entry name" value="Acyl_transf_3_dom"/>
</dbReference>
<evidence type="ECO:0000313" key="4">
    <source>
        <dbReference type="Proteomes" id="UP000549913"/>
    </source>
</evidence>
<keyword evidence="4" id="KW-1185">Reference proteome</keyword>
<organism evidence="3 4">
    <name type="scientific">Herbiconiux flava</name>
    <dbReference type="NCBI Taxonomy" id="881268"/>
    <lineage>
        <taxon>Bacteria</taxon>
        <taxon>Bacillati</taxon>
        <taxon>Actinomycetota</taxon>
        <taxon>Actinomycetes</taxon>
        <taxon>Micrococcales</taxon>
        <taxon>Microbacteriaceae</taxon>
        <taxon>Herbiconiux</taxon>
    </lineage>
</organism>
<feature type="transmembrane region" description="Helical" evidence="1">
    <location>
        <begin position="210"/>
        <end position="232"/>
    </location>
</feature>
<dbReference type="PANTHER" id="PTHR23028">
    <property type="entry name" value="ACETYLTRANSFERASE"/>
    <property type="match status" value="1"/>
</dbReference>
<sequence length="424" mass="44418">MPRSPTLPPPVASARLPALDGLRGLAALAVAVGHGLLVVRENVVADWWGPSPFGLTTNAFSIAASHAVWLFFVLSGVVLTKLATRGPPGGFDYGRYTLSRLARLYLPVWAALAFVVITALLVRRTSSGFGAWADGHPTHLDPWALLNDATLLTGTSGALSPLWTLQWEVLFSLLLVLYLAVLRRVPALLSLPLLLASAALGGVLGNPTLLYLPMFGLGVVLALHWAALARILGALEAAARRRPGALTVATVLALADAGELALVGWQLSASGLPPPVRSVVETTGHLLASMLLIALAGLWPPVRRAFSSRPLEWLGLVSFSLYLVHEPVLLAVVRLSVPLSDAVCAAGLCLSTPETADEIVAGSALAALGPFGIVAMAIGAIALSLATATAFHRLVERPAHRFAQHLRMPETSAAIGGRDPRAGR</sequence>
<dbReference type="EMBL" id="JACCBM010000001">
    <property type="protein sequence ID" value="NYD69750.1"/>
    <property type="molecule type" value="Genomic_DNA"/>
</dbReference>
<feature type="transmembrane region" description="Helical" evidence="1">
    <location>
        <begin position="187"/>
        <end position="204"/>
    </location>
</feature>
<feature type="transmembrane region" description="Helical" evidence="1">
    <location>
        <begin position="59"/>
        <end position="83"/>
    </location>
</feature>
<proteinExistence type="predicted"/>
<keyword evidence="1" id="KW-0472">Membrane</keyword>
<protein>
    <submittedName>
        <fullName evidence="3">Peptidoglycan/LPS O-acetylase OafA/YrhL</fullName>
    </submittedName>
</protein>
<dbReference type="GO" id="GO:0016747">
    <property type="term" value="F:acyltransferase activity, transferring groups other than amino-acyl groups"/>
    <property type="evidence" value="ECO:0007669"/>
    <property type="project" value="InterPro"/>
</dbReference>
<accession>A0A852SJQ7</accession>
<gene>
    <name evidence="3" type="ORF">BJ984_000908</name>
</gene>
<name>A0A852SJQ7_9MICO</name>
<reference evidence="3 4" key="1">
    <citation type="submission" date="2020-07" db="EMBL/GenBank/DDBJ databases">
        <title>Sequencing the genomes of 1000 actinobacteria strains.</title>
        <authorList>
            <person name="Klenk H.-P."/>
        </authorList>
    </citation>
    <scope>NUCLEOTIDE SEQUENCE [LARGE SCALE GENOMIC DNA]</scope>
    <source>
        <strain evidence="3 4">DSM 26474</strain>
    </source>
</reference>
<keyword evidence="1" id="KW-0812">Transmembrane</keyword>
<keyword evidence="1" id="KW-1133">Transmembrane helix</keyword>
<feature type="domain" description="Acyltransferase 3" evidence="2">
    <location>
        <begin position="17"/>
        <end position="385"/>
    </location>
</feature>
<feature type="transmembrane region" description="Helical" evidence="1">
    <location>
        <begin position="285"/>
        <end position="302"/>
    </location>
</feature>
<feature type="transmembrane region" description="Helical" evidence="1">
    <location>
        <begin position="314"/>
        <end position="333"/>
    </location>
</feature>
<comment type="caution">
    <text evidence="3">The sequence shown here is derived from an EMBL/GenBank/DDBJ whole genome shotgun (WGS) entry which is preliminary data.</text>
</comment>
<feature type="transmembrane region" description="Helical" evidence="1">
    <location>
        <begin position="162"/>
        <end position="180"/>
    </location>
</feature>
<dbReference type="PANTHER" id="PTHR23028:SF131">
    <property type="entry name" value="BLR2367 PROTEIN"/>
    <property type="match status" value="1"/>
</dbReference>
<feature type="transmembrane region" description="Helical" evidence="1">
    <location>
        <begin position="104"/>
        <end position="122"/>
    </location>
</feature>
<evidence type="ECO:0000259" key="2">
    <source>
        <dbReference type="Pfam" id="PF01757"/>
    </source>
</evidence>
<evidence type="ECO:0000313" key="3">
    <source>
        <dbReference type="EMBL" id="NYD69750.1"/>
    </source>
</evidence>
<dbReference type="AlphaFoldDB" id="A0A852SJQ7"/>
<feature type="transmembrane region" description="Helical" evidence="1">
    <location>
        <begin position="371"/>
        <end position="391"/>
    </location>
</feature>